<proteinExistence type="predicted"/>
<feature type="region of interest" description="Disordered" evidence="1">
    <location>
        <begin position="75"/>
        <end position="118"/>
    </location>
</feature>
<sequence length="118" mass="12946">MPGFSGVAWNSQHSPGYAQPPAGLYRSDLAAETSRMGNAPYGLDIDPRLWAPDHNLQHPQLGPEQGHATAFRSTECDHPFQQPSAVSQEEPVQDVPYVGHAERTVDNQESDDQPEVNN</sequence>
<comment type="caution">
    <text evidence="2">The sequence shown here is derived from an EMBL/GenBank/DDBJ whole genome shotgun (WGS) entry which is preliminary data.</text>
</comment>
<feature type="region of interest" description="Disordered" evidence="1">
    <location>
        <begin position="1"/>
        <end position="23"/>
    </location>
</feature>
<evidence type="ECO:0000313" key="2">
    <source>
        <dbReference type="EMBL" id="KAK5545072.1"/>
    </source>
</evidence>
<dbReference type="AlphaFoldDB" id="A0AAV9QKP3"/>
<organism evidence="2 3">
    <name type="scientific">Vermiconidia calcicola</name>
    <dbReference type="NCBI Taxonomy" id="1690605"/>
    <lineage>
        <taxon>Eukaryota</taxon>
        <taxon>Fungi</taxon>
        <taxon>Dikarya</taxon>
        <taxon>Ascomycota</taxon>
        <taxon>Pezizomycotina</taxon>
        <taxon>Dothideomycetes</taxon>
        <taxon>Dothideomycetidae</taxon>
        <taxon>Mycosphaerellales</taxon>
        <taxon>Extremaceae</taxon>
        <taxon>Vermiconidia</taxon>
    </lineage>
</organism>
<reference evidence="2 3" key="1">
    <citation type="submission" date="2023-06" db="EMBL/GenBank/DDBJ databases">
        <title>Black Yeasts Isolated from many extreme environments.</title>
        <authorList>
            <person name="Coleine C."/>
            <person name="Stajich J.E."/>
            <person name="Selbmann L."/>
        </authorList>
    </citation>
    <scope>NUCLEOTIDE SEQUENCE [LARGE SCALE GENOMIC DNA]</scope>
    <source>
        <strain evidence="2 3">CCFEE 5887</strain>
    </source>
</reference>
<protein>
    <submittedName>
        <fullName evidence="2">Uncharacterized protein</fullName>
    </submittedName>
</protein>
<dbReference type="EMBL" id="JAXLQG010000001">
    <property type="protein sequence ID" value="KAK5545072.1"/>
    <property type="molecule type" value="Genomic_DNA"/>
</dbReference>
<evidence type="ECO:0000256" key="1">
    <source>
        <dbReference type="SAM" id="MobiDB-lite"/>
    </source>
</evidence>
<gene>
    <name evidence="2" type="ORF">LTR25_000079</name>
</gene>
<dbReference type="Proteomes" id="UP001345827">
    <property type="component" value="Unassembled WGS sequence"/>
</dbReference>
<accession>A0AAV9QKP3</accession>
<feature type="compositionally biased region" description="Acidic residues" evidence="1">
    <location>
        <begin position="108"/>
        <end position="118"/>
    </location>
</feature>
<keyword evidence="3" id="KW-1185">Reference proteome</keyword>
<evidence type="ECO:0000313" key="3">
    <source>
        <dbReference type="Proteomes" id="UP001345827"/>
    </source>
</evidence>
<name>A0AAV9QKP3_9PEZI</name>